<gene>
    <name evidence="1" type="ORF">NLS_LOCUS957</name>
</gene>
<dbReference type="AlphaFoldDB" id="A0A3P6S2U2"/>
<evidence type="ECO:0000313" key="2">
    <source>
        <dbReference type="Proteomes" id="UP000277928"/>
    </source>
</evidence>
<evidence type="ECO:0000313" key="1">
    <source>
        <dbReference type="EMBL" id="VDK70032.1"/>
    </source>
</evidence>
<name>A0A3P6S2U2_LITSI</name>
<accession>A0A3P6S2U2</accession>
<reference evidence="1 2" key="1">
    <citation type="submission" date="2018-08" db="EMBL/GenBank/DDBJ databases">
        <authorList>
            <person name="Laetsch R D."/>
            <person name="Stevens L."/>
            <person name="Kumar S."/>
            <person name="Blaxter L. M."/>
        </authorList>
    </citation>
    <scope>NUCLEOTIDE SEQUENCE [LARGE SCALE GENOMIC DNA]</scope>
</reference>
<sequence>MKNGADHFKHAAHWVNAVGSKLSGWHPPITASNESHFTEASGFYEVAQRNALLAATALFVKQFQFSSSSSAIALADSHH</sequence>
<organism evidence="1 2">
    <name type="scientific">Litomosoides sigmodontis</name>
    <name type="common">Filarial nematode worm</name>
    <dbReference type="NCBI Taxonomy" id="42156"/>
    <lineage>
        <taxon>Eukaryota</taxon>
        <taxon>Metazoa</taxon>
        <taxon>Ecdysozoa</taxon>
        <taxon>Nematoda</taxon>
        <taxon>Chromadorea</taxon>
        <taxon>Rhabditida</taxon>
        <taxon>Spirurina</taxon>
        <taxon>Spiruromorpha</taxon>
        <taxon>Filarioidea</taxon>
        <taxon>Onchocercidae</taxon>
        <taxon>Litomosoides</taxon>
    </lineage>
</organism>
<dbReference type="Proteomes" id="UP000277928">
    <property type="component" value="Unassembled WGS sequence"/>
</dbReference>
<proteinExistence type="predicted"/>
<dbReference type="EMBL" id="UYRX01000029">
    <property type="protein sequence ID" value="VDK70032.1"/>
    <property type="molecule type" value="Genomic_DNA"/>
</dbReference>
<protein>
    <submittedName>
        <fullName evidence="1">Uncharacterized protein</fullName>
    </submittedName>
</protein>
<keyword evidence="2" id="KW-1185">Reference proteome</keyword>